<evidence type="ECO:0000313" key="3">
    <source>
        <dbReference type="Proteomes" id="UP001358614"/>
    </source>
</evidence>
<dbReference type="EMBL" id="CP144089">
    <property type="protein sequence ID" value="WWD06465.1"/>
    <property type="molecule type" value="Genomic_DNA"/>
</dbReference>
<reference evidence="2 3" key="1">
    <citation type="submission" date="2024-01" db="EMBL/GenBank/DDBJ databases">
        <title>Comparative genomics of Cryptococcus and Kwoniella reveals pathogenesis evolution and contrasting modes of karyotype evolution via chromosome fusion or intercentromeric recombination.</title>
        <authorList>
            <person name="Coelho M.A."/>
            <person name="David-Palma M."/>
            <person name="Shea T."/>
            <person name="Bowers K."/>
            <person name="McGinley-Smith S."/>
            <person name="Mohammad A.W."/>
            <person name="Gnirke A."/>
            <person name="Yurkov A.M."/>
            <person name="Nowrousian M."/>
            <person name="Sun S."/>
            <person name="Cuomo C.A."/>
            <person name="Heitman J."/>
        </authorList>
    </citation>
    <scope>NUCLEOTIDE SEQUENCE [LARGE SCALE GENOMIC DNA]</scope>
    <source>
        <strain evidence="2 3">PYCC6329</strain>
    </source>
</reference>
<protein>
    <submittedName>
        <fullName evidence="2">Uncharacterized protein</fullName>
    </submittedName>
</protein>
<feature type="compositionally biased region" description="Acidic residues" evidence="1">
    <location>
        <begin position="52"/>
        <end position="63"/>
    </location>
</feature>
<evidence type="ECO:0000313" key="2">
    <source>
        <dbReference type="EMBL" id="WWD06465.1"/>
    </source>
</evidence>
<dbReference type="AlphaFoldDB" id="A0AAX4KLV5"/>
<keyword evidence="3" id="KW-1185">Reference proteome</keyword>
<evidence type="ECO:0000256" key="1">
    <source>
        <dbReference type="SAM" id="MobiDB-lite"/>
    </source>
</evidence>
<dbReference type="Proteomes" id="UP001358614">
    <property type="component" value="Chromosome 1"/>
</dbReference>
<sequence>MSAGQKIVRSNVKPWKRSIAYQITTQNYLQRVEEVQGELDAYIASGGSGVVNDDDDDEDEDGELPPSVSKNDTYDQASVEGLDRFNRPILDVSNIGDNTEDKAMVEFKKFYTPPKKWNWEVGAKRWRWQSFKRKGEADVKRMKKLGIESSGTIAIRRPPGLKTDRAANRWFNLIGPIINYLIRTYGYHSTIPNCSFPYQSWAGYLALHKVALEYNDLSQVDPEMDNYRRVGISGPTIYYLSDRNFWKLYFNKHSIMAQDDGVNDGVYLTRAAEYFVDYPPQPLDITVEPSQRMFEPATVDWDNWNDFAAKRGTPWTAEETKKAKTVTQWLQWIAEHAQVSGNRAMNRQDWKKLLKELLKPALKLDNALAHRPVKVTGYRRCFKVSVAPHNPRDFYVHVQLPRINPAKYIKNETKATGLTLHDTNALHAQELVEILNEFFDQCNNIKSSIRQWCNIADSRLGHSDQPIITNPAQFYGFHPCSICKNPVKCLDLPSFGSIFCFTCTNKGEGSSEYDMYNASGQSSGVTKGSALSYVKDAADKRRRRADEIMKKFKTMAGAFSLSTVTKDSVDRKVKSWSTETQNVMDQLLGLGSLKDIMDKSDPKNPLTRPSVARVERVHIANGRIYTFHPENMIPTLGVVGIVSSVNSLPVTKLLLQEASVAIALSQMNKASFLTNNPNDHDEKVLAAFDLIVSHLQQLHPLQLCIPYTNKKLVTTPVNTLRKALHDLTAKYEELGLTIKSKQVAGSSQKKSK</sequence>
<accession>A0AAX4KLV5</accession>
<dbReference type="GeneID" id="91103356"/>
<dbReference type="RefSeq" id="XP_066084432.1">
    <property type="nucleotide sequence ID" value="XM_066228335.1"/>
</dbReference>
<feature type="region of interest" description="Disordered" evidence="1">
    <location>
        <begin position="45"/>
        <end position="73"/>
    </location>
</feature>
<name>A0AAX4KLV5_9TREE</name>
<dbReference type="KEGG" id="ker:91103356"/>
<organism evidence="2 3">
    <name type="scientific">Kwoniella europaea PYCC6329</name>
    <dbReference type="NCBI Taxonomy" id="1423913"/>
    <lineage>
        <taxon>Eukaryota</taxon>
        <taxon>Fungi</taxon>
        <taxon>Dikarya</taxon>
        <taxon>Basidiomycota</taxon>
        <taxon>Agaricomycotina</taxon>
        <taxon>Tremellomycetes</taxon>
        <taxon>Tremellales</taxon>
        <taxon>Cryptococcaceae</taxon>
        <taxon>Kwoniella</taxon>
    </lineage>
</organism>
<gene>
    <name evidence="2" type="ORF">V865_004555</name>
</gene>
<proteinExistence type="predicted"/>